<protein>
    <recommendedName>
        <fullName evidence="3">DEAD/DEAH box helicase domain-containing protein</fullName>
    </recommendedName>
</protein>
<sequence length="190" mass="20697">MHLPNVPLEPALPVPVPIAIAVIEDREPSVDAEIACTPGGTEWQGFVGRAAEELEDVYAGEDRQIYQHNALNISEFARQTGAYTHIPLRHTATFPAVDGAEALKSNRFRSTDSQKLLTSIHGLYLPYEPHGHQLEGVGTTRENQDLLAILPTGAGKTELLTVHMIAMHALSEELTFCDSPVKGIPKDAMI</sequence>
<accession>A0A4R0RE24</accession>
<organism evidence="1 2">
    <name type="scientific">Steccherinum ochraceum</name>
    <dbReference type="NCBI Taxonomy" id="92696"/>
    <lineage>
        <taxon>Eukaryota</taxon>
        <taxon>Fungi</taxon>
        <taxon>Dikarya</taxon>
        <taxon>Basidiomycota</taxon>
        <taxon>Agaricomycotina</taxon>
        <taxon>Agaricomycetes</taxon>
        <taxon>Polyporales</taxon>
        <taxon>Steccherinaceae</taxon>
        <taxon>Steccherinum</taxon>
    </lineage>
</organism>
<evidence type="ECO:0008006" key="3">
    <source>
        <dbReference type="Google" id="ProtNLM"/>
    </source>
</evidence>
<proteinExistence type="predicted"/>
<dbReference type="OrthoDB" id="2790700at2759"/>
<comment type="caution">
    <text evidence="1">The sequence shown here is derived from an EMBL/GenBank/DDBJ whole genome shotgun (WGS) entry which is preliminary data.</text>
</comment>
<dbReference type="AlphaFoldDB" id="A0A4R0RE24"/>
<dbReference type="SUPFAM" id="SSF52540">
    <property type="entry name" value="P-loop containing nucleoside triphosphate hydrolases"/>
    <property type="match status" value="1"/>
</dbReference>
<dbReference type="InterPro" id="IPR027417">
    <property type="entry name" value="P-loop_NTPase"/>
</dbReference>
<evidence type="ECO:0000313" key="2">
    <source>
        <dbReference type="Proteomes" id="UP000292702"/>
    </source>
</evidence>
<keyword evidence="2" id="KW-1185">Reference proteome</keyword>
<dbReference type="EMBL" id="RWJN01000205">
    <property type="protein sequence ID" value="TCD64963.1"/>
    <property type="molecule type" value="Genomic_DNA"/>
</dbReference>
<evidence type="ECO:0000313" key="1">
    <source>
        <dbReference type="EMBL" id="TCD64963.1"/>
    </source>
</evidence>
<dbReference type="Proteomes" id="UP000292702">
    <property type="component" value="Unassembled WGS sequence"/>
</dbReference>
<gene>
    <name evidence="1" type="ORF">EIP91_003376</name>
</gene>
<reference evidence="1 2" key="1">
    <citation type="submission" date="2018-11" db="EMBL/GenBank/DDBJ databases">
        <title>Genome assembly of Steccherinum ochraceum LE-BIN_3174, the white-rot fungus of the Steccherinaceae family (The Residual Polyporoid clade, Polyporales, Basidiomycota).</title>
        <authorList>
            <person name="Fedorova T.V."/>
            <person name="Glazunova O.A."/>
            <person name="Landesman E.O."/>
            <person name="Moiseenko K.V."/>
            <person name="Psurtseva N.V."/>
            <person name="Savinova O.S."/>
            <person name="Shakhova N.V."/>
            <person name="Tyazhelova T.V."/>
            <person name="Vasina D.V."/>
        </authorList>
    </citation>
    <scope>NUCLEOTIDE SEQUENCE [LARGE SCALE GENOMIC DNA]</scope>
    <source>
        <strain evidence="1 2">LE-BIN_3174</strain>
    </source>
</reference>
<name>A0A4R0RE24_9APHY</name>